<dbReference type="OrthoDB" id="9809878at2"/>
<keyword evidence="5" id="KW-1185">Reference proteome</keyword>
<sequence>MLNVFCLAGRLAEDPVMRETPGGIRMAEVTLEVERPFANAQGLYEKDRITLEVWRGLADTIGSVCRGGSWVTAKGRIASRPYEKDGKVWNNYSFVAERVDVLS</sequence>
<evidence type="ECO:0000313" key="5">
    <source>
        <dbReference type="Proteomes" id="UP000069771"/>
    </source>
</evidence>
<dbReference type="InterPro" id="IPR011344">
    <property type="entry name" value="ssDNA-bd"/>
</dbReference>
<dbReference type="KEGG" id="fro:AALO17_19650"/>
<keyword evidence="1 2" id="KW-0238">DNA-binding</keyword>
<dbReference type="EMBL" id="MPJZ01000042">
    <property type="protein sequence ID" value="OLU45925.1"/>
    <property type="molecule type" value="Genomic_DNA"/>
</dbReference>
<dbReference type="GeneID" id="78478571"/>
<dbReference type="CDD" id="cd04496">
    <property type="entry name" value="SSB_OBF"/>
    <property type="match status" value="1"/>
</dbReference>
<reference evidence="4 6" key="2">
    <citation type="submission" date="2016-11" db="EMBL/GenBank/DDBJ databases">
        <title>Description of two novel members of the family Erysipelotrichaceae: Ileibacterium lipovorans gen. nov., sp. nov. and Dubosiella newyorkensis, gen. nov., sp. nov.</title>
        <authorList>
            <person name="Cox L.M."/>
            <person name="Sohn J."/>
            <person name="Tyrrell K.L."/>
            <person name="Citron D.M."/>
            <person name="Lawson P.A."/>
            <person name="Patel N.B."/>
            <person name="Iizumi T."/>
            <person name="Perez-Perez G.I."/>
            <person name="Goldstein E.J."/>
            <person name="Blaser M.J."/>
        </authorList>
    </citation>
    <scope>NUCLEOTIDE SEQUENCE [LARGE SCALE GENOMIC DNA]</scope>
    <source>
        <strain evidence="4 6">NYU-BL-K8</strain>
    </source>
</reference>
<dbReference type="Proteomes" id="UP000186758">
    <property type="component" value="Unassembled WGS sequence"/>
</dbReference>
<accession>A0A140DWS2</accession>
<gene>
    <name evidence="3" type="ORF">AALO17_19650</name>
    <name evidence="4" type="ORF">BO223_04015</name>
</gene>
<proteinExistence type="predicted"/>
<dbReference type="GO" id="GO:0006260">
    <property type="term" value="P:DNA replication"/>
    <property type="evidence" value="ECO:0007669"/>
    <property type="project" value="InterPro"/>
</dbReference>
<dbReference type="PIRSF" id="PIRSF002070">
    <property type="entry name" value="SSB"/>
    <property type="match status" value="1"/>
</dbReference>
<dbReference type="AlphaFoldDB" id="A0A140DWS2"/>
<dbReference type="InterPro" id="IPR000424">
    <property type="entry name" value="Primosome_PriB/ssb"/>
</dbReference>
<protein>
    <recommendedName>
        <fullName evidence="2">Single-stranded DNA-binding protein</fullName>
    </recommendedName>
</protein>
<evidence type="ECO:0000313" key="6">
    <source>
        <dbReference type="Proteomes" id="UP000186758"/>
    </source>
</evidence>
<dbReference type="Proteomes" id="UP000069771">
    <property type="component" value="Chromosome"/>
</dbReference>
<dbReference type="RefSeq" id="WP_067558347.1">
    <property type="nucleotide sequence ID" value="NZ_CAJTBG010000008.1"/>
</dbReference>
<reference evidence="3 5" key="1">
    <citation type="journal article" date="2016" name="Gut Pathog.">
        <title>Whole genome sequencing of "Faecalibaculum rodentium" ALO17, isolated from C57BL/6J laboratory mouse feces.</title>
        <authorList>
            <person name="Lim S."/>
            <person name="Chang D.H."/>
            <person name="Ahn S."/>
            <person name="Kim B.C."/>
        </authorList>
    </citation>
    <scope>NUCLEOTIDE SEQUENCE [LARGE SCALE GENOMIC DNA]</scope>
    <source>
        <strain evidence="3 5">Alo17</strain>
    </source>
</reference>
<name>A0A140DWS2_9FIRM</name>
<dbReference type="Gene3D" id="2.40.50.140">
    <property type="entry name" value="Nucleic acid-binding proteins"/>
    <property type="match status" value="1"/>
</dbReference>
<organism evidence="3 5">
    <name type="scientific">Faecalibaculum rodentium</name>
    <dbReference type="NCBI Taxonomy" id="1702221"/>
    <lineage>
        <taxon>Bacteria</taxon>
        <taxon>Bacillati</taxon>
        <taxon>Bacillota</taxon>
        <taxon>Erysipelotrichia</taxon>
        <taxon>Erysipelotrichales</taxon>
        <taxon>Erysipelotrichaceae</taxon>
        <taxon>Faecalibaculum</taxon>
    </lineage>
</organism>
<evidence type="ECO:0000313" key="4">
    <source>
        <dbReference type="EMBL" id="OLU45925.1"/>
    </source>
</evidence>
<evidence type="ECO:0000256" key="1">
    <source>
        <dbReference type="ARBA" id="ARBA00023125"/>
    </source>
</evidence>
<dbReference type="InterPro" id="IPR012340">
    <property type="entry name" value="NA-bd_OB-fold"/>
</dbReference>
<dbReference type="Pfam" id="PF00436">
    <property type="entry name" value="SSB"/>
    <property type="match status" value="1"/>
</dbReference>
<dbReference type="PROSITE" id="PS50935">
    <property type="entry name" value="SSB"/>
    <property type="match status" value="1"/>
</dbReference>
<evidence type="ECO:0000256" key="2">
    <source>
        <dbReference type="PIRNR" id="PIRNR002070"/>
    </source>
</evidence>
<dbReference type="EMBL" id="CP011391">
    <property type="protein sequence ID" value="AMK55099.1"/>
    <property type="molecule type" value="Genomic_DNA"/>
</dbReference>
<dbReference type="STRING" id="1702221.AALO17_19650"/>
<evidence type="ECO:0000313" key="3">
    <source>
        <dbReference type="EMBL" id="AMK55099.1"/>
    </source>
</evidence>
<dbReference type="GO" id="GO:0003697">
    <property type="term" value="F:single-stranded DNA binding"/>
    <property type="evidence" value="ECO:0007669"/>
    <property type="project" value="InterPro"/>
</dbReference>
<dbReference type="SUPFAM" id="SSF50249">
    <property type="entry name" value="Nucleic acid-binding proteins"/>
    <property type="match status" value="1"/>
</dbReference>